<dbReference type="AlphaFoldDB" id="A0AAP9D7J6"/>
<evidence type="ECO:0000313" key="4">
    <source>
        <dbReference type="Proteomes" id="UP000253077"/>
    </source>
</evidence>
<reference evidence="1 6" key="3">
    <citation type="submission" date="2021-10" db="EMBL/GenBank/DDBJ databases">
        <title>Sequencing the mobilome of antimicrobial resistant bacterial isolates spanning a range of GC content: The potential of a sustainable low cost, low infrastructure approach for surveillance with Oxford Nanopore sequencing.</title>
        <authorList>
            <person name="Sands K."/>
        </authorList>
    </citation>
    <scope>NUCLEOTIDE SEQUENCE [LARGE SCALE GENOMIC DNA]</scope>
    <source>
        <strain evidence="1 6">MIN-202</strain>
    </source>
</reference>
<gene>
    <name evidence="3" type="ORF">DSQ42_02275</name>
    <name evidence="2" type="ORF">FJM05_02280</name>
    <name evidence="1" type="ORF">LH652_02165</name>
</gene>
<dbReference type="EMBL" id="CP041200">
    <property type="protein sequence ID" value="QDI65009.1"/>
    <property type="molecule type" value="Genomic_DNA"/>
</dbReference>
<protein>
    <submittedName>
        <fullName evidence="2">Uncharacterized protein</fullName>
    </submittedName>
</protein>
<name>A0AAP9D7J6_UREUR</name>
<evidence type="ECO:0000313" key="6">
    <source>
        <dbReference type="Proteomes" id="UP001201240"/>
    </source>
</evidence>
<accession>A0AAP9D7J6</accession>
<dbReference type="Proteomes" id="UP001201240">
    <property type="component" value="Unassembled WGS sequence"/>
</dbReference>
<evidence type="ECO:0000313" key="1">
    <source>
        <dbReference type="EMBL" id="MCF1349095.1"/>
    </source>
</evidence>
<dbReference type="GeneID" id="93848933"/>
<dbReference type="Proteomes" id="UP000253077">
    <property type="component" value="Unassembled WGS sequence"/>
</dbReference>
<evidence type="ECO:0000313" key="5">
    <source>
        <dbReference type="Proteomes" id="UP000318231"/>
    </source>
</evidence>
<dbReference type="EMBL" id="QOKT01000007">
    <property type="protein sequence ID" value="RCJ01077.1"/>
    <property type="molecule type" value="Genomic_DNA"/>
</dbReference>
<dbReference type="Proteomes" id="UP000318231">
    <property type="component" value="Chromosome"/>
</dbReference>
<reference evidence="2 5" key="2">
    <citation type="submission" date="2019-07" db="EMBL/GenBank/DDBJ databases">
        <title>Comparative genomics of three clinical Ureaplasma species: analysis of their core genomes and virulence factors.</title>
        <authorList>
            <person name="Yang T."/>
            <person name="Zhang Y."/>
            <person name="Li X."/>
            <person name="Kong Y."/>
            <person name="Yu H."/>
            <person name="Ruan Z."/>
            <person name="Xie X."/>
            <person name="Zhang J."/>
        </authorList>
    </citation>
    <scope>NUCLEOTIDE SEQUENCE [LARGE SCALE GENOMIC DNA]</scope>
    <source>
        <strain evidence="2 5">132</strain>
    </source>
</reference>
<evidence type="ECO:0000313" key="3">
    <source>
        <dbReference type="EMBL" id="RCJ01077.1"/>
    </source>
</evidence>
<dbReference type="EMBL" id="JAJBIS010000001">
    <property type="protein sequence ID" value="MCF1349095.1"/>
    <property type="molecule type" value="Genomic_DNA"/>
</dbReference>
<reference evidence="3 4" key="1">
    <citation type="submission" date="2018-07" db="EMBL/GenBank/DDBJ databases">
        <title>Ureaplasma urealyticum 1000 the multidrug-resistant clinical isolate obtained from scrapings of the urogenital tract of a woman with inflammatory diseases of the reproductive organs.</title>
        <authorList>
            <person name="Kolesnikova E.A."/>
            <person name="Alekseeva A.E."/>
            <person name="Brusnigina N.F."/>
            <person name="Makhova M.A."/>
        </authorList>
    </citation>
    <scope>NUCLEOTIDE SEQUENCE [LARGE SCALE GENOMIC DNA]</scope>
    <source>
        <strain evidence="3 4">1000</strain>
    </source>
</reference>
<dbReference type="RefSeq" id="WP_004026005.1">
    <property type="nucleotide sequence ID" value="NZ_CAMXZD010000005.1"/>
</dbReference>
<proteinExistence type="predicted"/>
<organism evidence="2 5">
    <name type="scientific">Ureaplasma urealyticum</name>
    <name type="common">Ureaplasma urealyticum biotype 2</name>
    <dbReference type="NCBI Taxonomy" id="2130"/>
    <lineage>
        <taxon>Bacteria</taxon>
        <taxon>Bacillati</taxon>
        <taxon>Mycoplasmatota</taxon>
        <taxon>Mycoplasmoidales</taxon>
        <taxon>Mycoplasmoidaceae</taxon>
        <taxon>Ureaplasma</taxon>
    </lineage>
</organism>
<sequence length="70" mass="8596">MSDKKSDFEKLFERSKVQETSIFDINDIDEQKPYEQHSIEELSYILEYEKIDKKTREKIKKIIKEKQRNL</sequence>
<evidence type="ECO:0000313" key="2">
    <source>
        <dbReference type="EMBL" id="QDI65009.1"/>
    </source>
</evidence>